<proteinExistence type="predicted"/>
<keyword evidence="2" id="KW-0732">Signal</keyword>
<gene>
    <name evidence="3" type="ORF">PGQ11_001939</name>
</gene>
<comment type="caution">
    <text evidence="3">The sequence shown here is derived from an EMBL/GenBank/DDBJ whole genome shotgun (WGS) entry which is preliminary data.</text>
</comment>
<accession>A0ABR2JHB7</accession>
<dbReference type="PANTHER" id="PTHR37981">
    <property type="entry name" value="LIPASE 2"/>
    <property type="match status" value="1"/>
</dbReference>
<name>A0ABR2JHB7_9PEZI</name>
<evidence type="ECO:0008006" key="5">
    <source>
        <dbReference type="Google" id="ProtNLM"/>
    </source>
</evidence>
<protein>
    <recommendedName>
        <fullName evidence="5">SGNH hydrolase-type esterase domain-containing protein</fullName>
    </recommendedName>
</protein>
<dbReference type="InterPro" id="IPR037460">
    <property type="entry name" value="SEST-like"/>
</dbReference>
<evidence type="ECO:0000256" key="1">
    <source>
        <dbReference type="SAM" id="MobiDB-lite"/>
    </source>
</evidence>
<evidence type="ECO:0000313" key="4">
    <source>
        <dbReference type="Proteomes" id="UP001390339"/>
    </source>
</evidence>
<feature type="region of interest" description="Disordered" evidence="1">
    <location>
        <begin position="431"/>
        <end position="457"/>
    </location>
</feature>
<feature type="signal peptide" evidence="2">
    <location>
        <begin position="1"/>
        <end position="20"/>
    </location>
</feature>
<evidence type="ECO:0000256" key="2">
    <source>
        <dbReference type="SAM" id="SignalP"/>
    </source>
</evidence>
<organism evidence="3 4">
    <name type="scientific">Apiospora arundinis</name>
    <dbReference type="NCBI Taxonomy" id="335852"/>
    <lineage>
        <taxon>Eukaryota</taxon>
        <taxon>Fungi</taxon>
        <taxon>Dikarya</taxon>
        <taxon>Ascomycota</taxon>
        <taxon>Pezizomycotina</taxon>
        <taxon>Sordariomycetes</taxon>
        <taxon>Xylariomycetidae</taxon>
        <taxon>Amphisphaeriales</taxon>
        <taxon>Apiosporaceae</taxon>
        <taxon>Apiospora</taxon>
    </lineage>
</organism>
<dbReference type="InterPro" id="IPR036514">
    <property type="entry name" value="SGNH_hydro_sf"/>
</dbReference>
<feature type="chain" id="PRO_5045909479" description="SGNH hydrolase-type esterase domain-containing protein" evidence="2">
    <location>
        <begin position="21"/>
        <end position="693"/>
    </location>
</feature>
<feature type="compositionally biased region" description="Basic and acidic residues" evidence="1">
    <location>
        <begin position="441"/>
        <end position="453"/>
    </location>
</feature>
<dbReference type="CDD" id="cd01823">
    <property type="entry name" value="SEST_like"/>
    <property type="match status" value="1"/>
</dbReference>
<dbReference type="Gene3D" id="3.40.50.1110">
    <property type="entry name" value="SGNH hydrolase"/>
    <property type="match status" value="1"/>
</dbReference>
<evidence type="ECO:0000313" key="3">
    <source>
        <dbReference type="EMBL" id="KAK8876993.1"/>
    </source>
</evidence>
<keyword evidence="4" id="KW-1185">Reference proteome</keyword>
<dbReference type="EMBL" id="JAPCWZ010000002">
    <property type="protein sequence ID" value="KAK8876993.1"/>
    <property type="molecule type" value="Genomic_DNA"/>
</dbReference>
<dbReference type="Pfam" id="PF18647">
    <property type="entry name" value="Fungal_lectin_2"/>
    <property type="match status" value="1"/>
</dbReference>
<dbReference type="PANTHER" id="PTHR37981:SF1">
    <property type="entry name" value="SGNH HYDROLASE-TYPE ESTERASE DOMAIN-CONTAINING PROTEIN"/>
    <property type="match status" value="1"/>
</dbReference>
<dbReference type="Proteomes" id="UP001390339">
    <property type="component" value="Unassembled WGS sequence"/>
</dbReference>
<reference evidence="3 4" key="1">
    <citation type="journal article" date="2024" name="IMA Fungus">
        <title>Apiospora arundinis, a panoply of carbohydrate-active enzymes and secondary metabolites.</title>
        <authorList>
            <person name="Sorensen T."/>
            <person name="Petersen C."/>
            <person name="Muurmann A.T."/>
            <person name="Christiansen J.V."/>
            <person name="Brundto M.L."/>
            <person name="Overgaard C.K."/>
            <person name="Boysen A.T."/>
            <person name="Wollenberg R.D."/>
            <person name="Larsen T.O."/>
            <person name="Sorensen J.L."/>
            <person name="Nielsen K.L."/>
            <person name="Sondergaard T.E."/>
        </authorList>
    </citation>
    <scope>NUCLEOTIDE SEQUENCE [LARGE SCALE GENOMIC DNA]</scope>
    <source>
        <strain evidence="3 4">AAU 773</strain>
    </source>
</reference>
<dbReference type="SUPFAM" id="SSF52266">
    <property type="entry name" value="SGNH hydrolase"/>
    <property type="match status" value="1"/>
</dbReference>
<sequence length="693" mass="76290">MRANAPVASVVLIAIGLCAAMPVHDIAIRAGGSVEEIIAKAKITKYVKPQMNRDITDWAAFGDSFAAGVSADKPRDVLNNYCSRFARSYPNQMNQDPRFPGHSTSRTFAFGACTGATMGEITSRQLEHGTPNDASYPPFGKPQIGTVSLSGNDMKFGDIVNACLYHWIGYGDCGALLKEAHQKLDDPGKSFEFEIVNALSKILAAGRIENPQFQLYVTGYIRFWNAENPQCDQTNWAPSYKAAAYLTRELRRDMNELVLKLNKLIKASVDALGHVDGGVFFVDEFERQFDGHRFCEKENDPAYHTKPIADRTWFIHYESPYTDDAAAAAAGKKKGDPSFFDQVDSKLIPPKDGKSTKDRIKSVNGDLAKLHPAYKDVDSMTKELNKLAEKDPSAKTLPTTWIRMMHPKGFGYTEMSNAVIDKVIKYGAAGTNSKDGGGKGGGKDEPKKPEQGRKCQGVKSGKFIGQDLMKAKIGEFCADAAKQKVHDKNSGSIMRKYNAGKPDEVHLSIDFPQGLDISKDLEKNCKTNMANIMDSCDGNDPKNPLNWKAGGTFGAGQVQYSIRPAADHGYTPGQCSFHLQEDESWSGVDGPGTSRKWKFHVQNMVMRDPNGKEMGRQDNMVEAGHGNPFSWKTQAMQGTLEITPEASGDYIQFAIGKQSWRSDQVKGPSRCSVGGFNSKYSPNNRNMDCFFDC</sequence>